<dbReference type="Pfam" id="PF02954">
    <property type="entry name" value="HTH_8"/>
    <property type="match status" value="1"/>
</dbReference>
<dbReference type="FunFam" id="3.40.50.300:FF:000006">
    <property type="entry name" value="DNA-binding transcriptional regulator NtrC"/>
    <property type="match status" value="1"/>
</dbReference>
<dbReference type="SMART" id="SM00382">
    <property type="entry name" value="AAA"/>
    <property type="match status" value="1"/>
</dbReference>
<protein>
    <recommendedName>
        <fullName evidence="9">C4-dicarboxylate transport transcriptional regulatory protein DctD</fullName>
    </recommendedName>
</protein>
<evidence type="ECO:0000256" key="2">
    <source>
        <dbReference type="ARBA" id="ARBA00022741"/>
    </source>
</evidence>
<dbReference type="PROSITE" id="PS00688">
    <property type="entry name" value="SIGMA54_INTERACT_3"/>
    <property type="match status" value="1"/>
</dbReference>
<evidence type="ECO:0000313" key="15">
    <source>
        <dbReference type="Proteomes" id="UP000436911"/>
    </source>
</evidence>
<keyword evidence="6" id="KW-0010">Activator</keyword>
<dbReference type="Pfam" id="PF00072">
    <property type="entry name" value="Response_reg"/>
    <property type="match status" value="1"/>
</dbReference>
<evidence type="ECO:0000259" key="13">
    <source>
        <dbReference type="PROSITE" id="PS50110"/>
    </source>
</evidence>
<keyword evidence="1 10" id="KW-0597">Phosphoprotein</keyword>
<dbReference type="Pfam" id="PF25601">
    <property type="entry name" value="AAA_lid_14"/>
    <property type="match status" value="1"/>
</dbReference>
<evidence type="ECO:0000313" key="14">
    <source>
        <dbReference type="EMBL" id="KAA3525800.1"/>
    </source>
</evidence>
<evidence type="ECO:0000256" key="3">
    <source>
        <dbReference type="ARBA" id="ARBA00022840"/>
    </source>
</evidence>
<dbReference type="InterPro" id="IPR058031">
    <property type="entry name" value="AAA_lid_NorR"/>
</dbReference>
<feature type="coiled-coil region" evidence="11">
    <location>
        <begin position="115"/>
        <end position="142"/>
    </location>
</feature>
<dbReference type="Gene3D" id="3.40.50.2300">
    <property type="match status" value="1"/>
</dbReference>
<dbReference type="AlphaFoldDB" id="A0A368NU76"/>
<accession>A0A368NU76</accession>
<name>A0A368NU76_AGRVI</name>
<dbReference type="PROSITE" id="PS50045">
    <property type="entry name" value="SIGMA54_INTERACT_4"/>
    <property type="match status" value="1"/>
</dbReference>
<evidence type="ECO:0000256" key="6">
    <source>
        <dbReference type="ARBA" id="ARBA00023159"/>
    </source>
</evidence>
<dbReference type="FunFam" id="3.40.50.2300:FF:000018">
    <property type="entry name" value="DNA-binding transcriptional regulator NtrC"/>
    <property type="match status" value="1"/>
</dbReference>
<dbReference type="InterPro" id="IPR009057">
    <property type="entry name" value="Homeodomain-like_sf"/>
</dbReference>
<evidence type="ECO:0000256" key="1">
    <source>
        <dbReference type="ARBA" id="ARBA00022553"/>
    </source>
</evidence>
<dbReference type="PRINTS" id="PR01590">
    <property type="entry name" value="HTHFIS"/>
</dbReference>
<feature type="modified residue" description="4-aspartylphosphate" evidence="10">
    <location>
        <position position="53"/>
    </location>
</feature>
<dbReference type="Gene3D" id="3.40.50.300">
    <property type="entry name" value="P-loop containing nucleotide triphosphate hydrolases"/>
    <property type="match status" value="1"/>
</dbReference>
<sequence>MASDILVVDDEEDIREIVSGILSDEGHETRTAHDADSALAAISDRAPRLIFLDIWMHGSRLDGLALLDEIKARHPDLPVVMISGHGNVETAVSAIKRGAFDFIEKPFKADRLIMIAERALENSKLKREVTELKRRTGDANELIGSSVAVSQLRQTIEKIAPTNSRIMIVGPSGSGKELVARMIHKRSARAAGPFVTLNAAAITPDRMEVALFGTEGGPGQSRRIGALEEAHRGILYLDEVGEMPRETQNKILRVLVDQQFERVGGNKRVKVDVRIISSSAYNLESLIAEGRFREDLFHRLAVVPVRVPPLAERREDIPFLVDMLMRHIAEQAGIRQRKIGEDAMAVLQAHDWPGNIRQLRNNIERLLILTQNDGADVPINAEMLPTDLGEMLPKVSGRSDYQIMTLPLREAREMFERDYLIAQINRFGGNISRTAEFVGMERSALHRKLKSLGV</sequence>
<dbReference type="InterPro" id="IPR001789">
    <property type="entry name" value="Sig_transdc_resp-reg_receiver"/>
</dbReference>
<dbReference type="GeneID" id="60682578"/>
<dbReference type="OrthoDB" id="9802388at2"/>
<dbReference type="InterPro" id="IPR027417">
    <property type="entry name" value="P-loop_NTPase"/>
</dbReference>
<keyword evidence="3" id="KW-0067">ATP-binding</keyword>
<dbReference type="RefSeq" id="WP_060715577.1">
    <property type="nucleotide sequence ID" value="NZ_CP055265.1"/>
</dbReference>
<evidence type="ECO:0000259" key="12">
    <source>
        <dbReference type="PROSITE" id="PS50045"/>
    </source>
</evidence>
<evidence type="ECO:0000256" key="9">
    <source>
        <dbReference type="ARBA" id="ARBA00067650"/>
    </source>
</evidence>
<dbReference type="InterPro" id="IPR011006">
    <property type="entry name" value="CheY-like_superfamily"/>
</dbReference>
<dbReference type="InterPro" id="IPR002197">
    <property type="entry name" value="HTH_Fis"/>
</dbReference>
<evidence type="ECO:0000256" key="8">
    <source>
        <dbReference type="ARBA" id="ARBA00059408"/>
    </source>
</evidence>
<dbReference type="SUPFAM" id="SSF46689">
    <property type="entry name" value="Homeodomain-like"/>
    <property type="match status" value="1"/>
</dbReference>
<dbReference type="Gene3D" id="1.10.10.60">
    <property type="entry name" value="Homeodomain-like"/>
    <property type="match status" value="1"/>
</dbReference>
<dbReference type="PROSITE" id="PS50110">
    <property type="entry name" value="RESPONSE_REGULATORY"/>
    <property type="match status" value="1"/>
</dbReference>
<feature type="domain" description="Sigma-54 factor interaction" evidence="12">
    <location>
        <begin position="142"/>
        <end position="368"/>
    </location>
</feature>
<keyword evidence="2" id="KW-0547">Nucleotide-binding</keyword>
<dbReference type="GO" id="GO:0006355">
    <property type="term" value="P:regulation of DNA-templated transcription"/>
    <property type="evidence" value="ECO:0007669"/>
    <property type="project" value="InterPro"/>
</dbReference>
<evidence type="ECO:0000256" key="5">
    <source>
        <dbReference type="ARBA" id="ARBA00023015"/>
    </source>
</evidence>
<dbReference type="GO" id="GO:0043565">
    <property type="term" value="F:sequence-specific DNA binding"/>
    <property type="evidence" value="ECO:0007669"/>
    <property type="project" value="InterPro"/>
</dbReference>
<dbReference type="Pfam" id="PF00158">
    <property type="entry name" value="Sigma54_activat"/>
    <property type="match status" value="1"/>
</dbReference>
<dbReference type="Proteomes" id="UP000436911">
    <property type="component" value="Unassembled WGS sequence"/>
</dbReference>
<keyword evidence="11" id="KW-0175">Coiled coil</keyword>
<dbReference type="InterPro" id="IPR025944">
    <property type="entry name" value="Sigma_54_int_dom_CS"/>
</dbReference>
<dbReference type="CDD" id="cd00009">
    <property type="entry name" value="AAA"/>
    <property type="match status" value="1"/>
</dbReference>
<evidence type="ECO:0000256" key="7">
    <source>
        <dbReference type="ARBA" id="ARBA00023163"/>
    </source>
</evidence>
<dbReference type="PANTHER" id="PTHR32071:SF17">
    <property type="entry name" value="TRANSCRIPTIONAL REGULATOR (NTRC FAMILY)"/>
    <property type="match status" value="1"/>
</dbReference>
<dbReference type="SUPFAM" id="SSF52172">
    <property type="entry name" value="CheY-like"/>
    <property type="match status" value="1"/>
</dbReference>
<proteinExistence type="predicted"/>
<dbReference type="FunFam" id="1.10.10.60:FF:000165">
    <property type="entry name" value="Two-component system nitrogen regulation response regulator NtrX"/>
    <property type="match status" value="1"/>
</dbReference>
<dbReference type="EMBL" id="QUSG01000009">
    <property type="protein sequence ID" value="KAA3525800.1"/>
    <property type="molecule type" value="Genomic_DNA"/>
</dbReference>
<dbReference type="CDD" id="cd17550">
    <property type="entry name" value="REC_NtrX-like"/>
    <property type="match status" value="1"/>
</dbReference>
<dbReference type="SUPFAM" id="SSF52540">
    <property type="entry name" value="P-loop containing nucleoside triphosphate hydrolases"/>
    <property type="match status" value="1"/>
</dbReference>
<comment type="function">
    <text evidence="8">Member of the two-component regulatory system DctB/DctD involved in the transport of C4-dicarboxylates. When activated by DctB acts in conjunction with sigma-54 to activate the transcription of dctA.</text>
</comment>
<dbReference type="Gene3D" id="1.10.8.60">
    <property type="match status" value="1"/>
</dbReference>
<keyword evidence="7" id="KW-0804">Transcription</keyword>
<evidence type="ECO:0000256" key="10">
    <source>
        <dbReference type="PROSITE-ProRule" id="PRU00169"/>
    </source>
</evidence>
<organism evidence="14 15">
    <name type="scientific">Agrobacterium vitis</name>
    <name type="common">Rhizobium vitis</name>
    <dbReference type="NCBI Taxonomy" id="373"/>
    <lineage>
        <taxon>Bacteria</taxon>
        <taxon>Pseudomonadati</taxon>
        <taxon>Pseudomonadota</taxon>
        <taxon>Alphaproteobacteria</taxon>
        <taxon>Hyphomicrobiales</taxon>
        <taxon>Rhizobiaceae</taxon>
        <taxon>Rhizobium/Agrobacterium group</taxon>
        <taxon>Agrobacterium</taxon>
    </lineage>
</organism>
<keyword evidence="4" id="KW-0902">Two-component regulatory system</keyword>
<dbReference type="InterPro" id="IPR003593">
    <property type="entry name" value="AAA+_ATPase"/>
</dbReference>
<evidence type="ECO:0000256" key="11">
    <source>
        <dbReference type="SAM" id="Coils"/>
    </source>
</evidence>
<gene>
    <name evidence="14" type="ORF">DXT89_17225</name>
</gene>
<keyword evidence="5" id="KW-0805">Transcription regulation</keyword>
<comment type="caution">
    <text evidence="14">The sequence shown here is derived from an EMBL/GenBank/DDBJ whole genome shotgun (WGS) entry which is preliminary data.</text>
</comment>
<dbReference type="SMART" id="SM00448">
    <property type="entry name" value="REC"/>
    <property type="match status" value="1"/>
</dbReference>
<feature type="domain" description="Response regulatory" evidence="13">
    <location>
        <begin position="4"/>
        <end position="120"/>
    </location>
</feature>
<dbReference type="GO" id="GO:0005524">
    <property type="term" value="F:ATP binding"/>
    <property type="evidence" value="ECO:0007669"/>
    <property type="project" value="UniProtKB-KW"/>
</dbReference>
<dbReference type="GO" id="GO:0000160">
    <property type="term" value="P:phosphorelay signal transduction system"/>
    <property type="evidence" value="ECO:0007669"/>
    <property type="project" value="UniProtKB-KW"/>
</dbReference>
<reference evidence="14 15" key="1">
    <citation type="submission" date="2018-08" db="EMBL/GenBank/DDBJ databases">
        <title>Genome sequencing of Agrobacterium vitis strain ICMP 10754.</title>
        <authorList>
            <person name="Visnovsky S.B."/>
            <person name="Pitman A.R."/>
        </authorList>
    </citation>
    <scope>NUCLEOTIDE SEQUENCE [LARGE SCALE GENOMIC DNA]</scope>
    <source>
        <strain evidence="14 15">ICMP 10754</strain>
    </source>
</reference>
<dbReference type="PANTHER" id="PTHR32071">
    <property type="entry name" value="TRANSCRIPTIONAL REGULATORY PROTEIN"/>
    <property type="match status" value="1"/>
</dbReference>
<dbReference type="InterPro" id="IPR002078">
    <property type="entry name" value="Sigma_54_int"/>
</dbReference>
<evidence type="ECO:0000256" key="4">
    <source>
        <dbReference type="ARBA" id="ARBA00023012"/>
    </source>
</evidence>